<dbReference type="InterPro" id="IPR036412">
    <property type="entry name" value="HAD-like_sf"/>
</dbReference>
<reference evidence="5" key="2">
    <citation type="submission" date="2021-04" db="EMBL/GenBank/DDBJ databases">
        <authorList>
            <person name="Gilroy R."/>
        </authorList>
    </citation>
    <scope>NUCLEOTIDE SEQUENCE</scope>
    <source>
        <strain evidence="5">MalCec1-1739</strain>
    </source>
</reference>
<dbReference type="Gene3D" id="3.40.50.1000">
    <property type="entry name" value="HAD superfamily/HAD-like"/>
    <property type="match status" value="1"/>
</dbReference>
<dbReference type="NCBIfam" id="TIGR01549">
    <property type="entry name" value="HAD-SF-IA-v1"/>
    <property type="match status" value="1"/>
</dbReference>
<reference evidence="5" key="1">
    <citation type="journal article" date="2021" name="PeerJ">
        <title>Extensive microbial diversity within the chicken gut microbiome revealed by metagenomics and culture.</title>
        <authorList>
            <person name="Gilroy R."/>
            <person name="Ravi A."/>
            <person name="Getino M."/>
            <person name="Pursley I."/>
            <person name="Horton D.L."/>
            <person name="Alikhan N.F."/>
            <person name="Baker D."/>
            <person name="Gharbi K."/>
            <person name="Hall N."/>
            <person name="Watson M."/>
            <person name="Adriaenssens E.M."/>
            <person name="Foster-Nyarko E."/>
            <person name="Jarju S."/>
            <person name="Secka A."/>
            <person name="Antonio M."/>
            <person name="Oren A."/>
            <person name="Chaudhuri R.R."/>
            <person name="La Ragione R."/>
            <person name="Hildebrand F."/>
            <person name="Pallen M.J."/>
        </authorList>
    </citation>
    <scope>NUCLEOTIDE SEQUENCE</scope>
    <source>
        <strain evidence="5">MalCec1-1739</strain>
    </source>
</reference>
<dbReference type="InterPro" id="IPR006439">
    <property type="entry name" value="HAD-SF_hydro_IA"/>
</dbReference>
<evidence type="ECO:0000313" key="5">
    <source>
        <dbReference type="EMBL" id="HJD52639.1"/>
    </source>
</evidence>
<sequence>MKRLIIFDLDGTLLDTIEDLAASTNHALRANGFPTHDTDAYKRFVGNGIMKLFERALPADAVNEDNINRIKTDFLAYYDIHNCDFTHPYEGICEMLEQLGRLGIGLAVASNKYDSAVQKLIPHYFGKIAFTAIAGNKAGIKPKPSPAIINSIMATGGYDKTDVLYVGDSDVDMQTAINAGVEACGVTWGFRPVEELIKYNPAHIAKSPSDIINIARL</sequence>
<dbReference type="PANTHER" id="PTHR43434:SF1">
    <property type="entry name" value="PHOSPHOGLYCOLATE PHOSPHATASE"/>
    <property type="match status" value="1"/>
</dbReference>
<dbReference type="SFLD" id="SFLDS00003">
    <property type="entry name" value="Haloacid_Dehalogenase"/>
    <property type="match status" value="1"/>
</dbReference>
<comment type="caution">
    <text evidence="5">The sequence shown here is derived from an EMBL/GenBank/DDBJ whole genome shotgun (WGS) entry which is preliminary data.</text>
</comment>
<keyword evidence="5" id="KW-0378">Hydrolase</keyword>
<dbReference type="EC" id="3.1.3.18" evidence="4"/>
<dbReference type="SFLD" id="SFLDG01129">
    <property type="entry name" value="C1.5:_HAD__Beta-PGM__Phosphata"/>
    <property type="match status" value="1"/>
</dbReference>
<evidence type="ECO:0000256" key="3">
    <source>
        <dbReference type="ARBA" id="ARBA00006171"/>
    </source>
</evidence>
<name>A0A9D2UHP1_9BACT</name>
<dbReference type="GO" id="GO:0005829">
    <property type="term" value="C:cytosol"/>
    <property type="evidence" value="ECO:0007669"/>
    <property type="project" value="TreeGrafter"/>
</dbReference>
<dbReference type="InterPro" id="IPR050155">
    <property type="entry name" value="HAD-like_hydrolase_sf"/>
</dbReference>
<evidence type="ECO:0000313" key="6">
    <source>
        <dbReference type="Proteomes" id="UP000787625"/>
    </source>
</evidence>
<dbReference type="Proteomes" id="UP000787625">
    <property type="component" value="Unassembled WGS sequence"/>
</dbReference>
<dbReference type="GO" id="GO:0008967">
    <property type="term" value="F:phosphoglycolate phosphatase activity"/>
    <property type="evidence" value="ECO:0007669"/>
    <property type="project" value="UniProtKB-EC"/>
</dbReference>
<organism evidence="5 6">
    <name type="scientific">Candidatus Avibacteroides avistercoris</name>
    <dbReference type="NCBI Taxonomy" id="2840690"/>
    <lineage>
        <taxon>Bacteria</taxon>
        <taxon>Pseudomonadati</taxon>
        <taxon>Bacteroidota</taxon>
        <taxon>Bacteroidia</taxon>
        <taxon>Bacteroidales</taxon>
        <taxon>Bacteroidaceae</taxon>
        <taxon>Bacteroidaceae incertae sedis</taxon>
        <taxon>Candidatus Avibacteroides</taxon>
    </lineage>
</organism>
<dbReference type="AlphaFoldDB" id="A0A9D2UHP1"/>
<evidence type="ECO:0000256" key="2">
    <source>
        <dbReference type="ARBA" id="ARBA00004818"/>
    </source>
</evidence>
<dbReference type="GO" id="GO:0006281">
    <property type="term" value="P:DNA repair"/>
    <property type="evidence" value="ECO:0007669"/>
    <property type="project" value="TreeGrafter"/>
</dbReference>
<dbReference type="InterPro" id="IPR041492">
    <property type="entry name" value="HAD_2"/>
</dbReference>
<dbReference type="Gene3D" id="1.10.150.240">
    <property type="entry name" value="Putative phosphatase, domain 2"/>
    <property type="match status" value="1"/>
</dbReference>
<comment type="pathway">
    <text evidence="2">Organic acid metabolism; glycolate biosynthesis; glycolate from 2-phosphoglycolate: step 1/1.</text>
</comment>
<evidence type="ECO:0000256" key="1">
    <source>
        <dbReference type="ARBA" id="ARBA00000830"/>
    </source>
</evidence>
<dbReference type="EMBL" id="DWUP01000057">
    <property type="protein sequence ID" value="HJD52639.1"/>
    <property type="molecule type" value="Genomic_DNA"/>
</dbReference>
<dbReference type="SUPFAM" id="SSF56784">
    <property type="entry name" value="HAD-like"/>
    <property type="match status" value="1"/>
</dbReference>
<dbReference type="InterPro" id="IPR023198">
    <property type="entry name" value="PGP-like_dom2"/>
</dbReference>
<dbReference type="InterPro" id="IPR023214">
    <property type="entry name" value="HAD_sf"/>
</dbReference>
<proteinExistence type="inferred from homology"/>
<dbReference type="Pfam" id="PF13419">
    <property type="entry name" value="HAD_2"/>
    <property type="match status" value="1"/>
</dbReference>
<comment type="catalytic activity">
    <reaction evidence="1">
        <text>2-phosphoglycolate + H2O = glycolate + phosphate</text>
        <dbReference type="Rhea" id="RHEA:14369"/>
        <dbReference type="ChEBI" id="CHEBI:15377"/>
        <dbReference type="ChEBI" id="CHEBI:29805"/>
        <dbReference type="ChEBI" id="CHEBI:43474"/>
        <dbReference type="ChEBI" id="CHEBI:58033"/>
        <dbReference type="EC" id="3.1.3.18"/>
    </reaction>
</comment>
<comment type="similarity">
    <text evidence="3">Belongs to the HAD-like hydrolase superfamily. CbbY/CbbZ/Gph/YieH family.</text>
</comment>
<protein>
    <recommendedName>
        <fullName evidence="4">phosphoglycolate phosphatase</fullName>
        <ecNumber evidence="4">3.1.3.18</ecNumber>
    </recommendedName>
</protein>
<accession>A0A9D2UHP1</accession>
<evidence type="ECO:0000256" key="4">
    <source>
        <dbReference type="ARBA" id="ARBA00013078"/>
    </source>
</evidence>
<gene>
    <name evidence="5" type="ORF">IAA93_02770</name>
</gene>
<dbReference type="PANTHER" id="PTHR43434">
    <property type="entry name" value="PHOSPHOGLYCOLATE PHOSPHATASE"/>
    <property type="match status" value="1"/>
</dbReference>